<reference evidence="1" key="1">
    <citation type="submission" date="2017-04" db="EMBL/GenBank/DDBJ databases">
        <title>Unveiling RNA virosphere associated with marine microorganisms.</title>
        <authorList>
            <person name="Urayama S."/>
            <person name="Takaki Y."/>
            <person name="Nishi S."/>
            <person name="Yoshida Y."/>
            <person name="Deguchi S."/>
            <person name="Takai K."/>
            <person name="Nunoura T."/>
        </authorList>
    </citation>
    <scope>NUCLEOTIDE SEQUENCE</scope>
</reference>
<organism evidence="1">
    <name type="scientific">viral metagenome</name>
    <dbReference type="NCBI Taxonomy" id="1070528"/>
    <lineage>
        <taxon>unclassified sequences</taxon>
        <taxon>metagenomes</taxon>
        <taxon>organismal metagenomes</taxon>
    </lineage>
</organism>
<comment type="caution">
    <text evidence="1">The sequence shown here is derived from an EMBL/GenBank/DDBJ whole genome shotgun (WGS) entry which is preliminary data.</text>
</comment>
<dbReference type="AlphaFoldDB" id="A0A2V0RAA0"/>
<sequence>MSCDRKFGFAKSRQLAGIFASFLKRFCVQWVNGRVATSGGTSQVINDVLWLVPQNESIVSLVFLYEVLSHSAHRELEMAPLCGGTRYVHLWSERYYSSGSSRGRWAFCLLPPRCRIANAPLSKVYRKKGFTTSADLLLINQCVVTIVVSIQTDCYEYSVTPLHDVSRLSLYGRIGLADSEVDYYYPSHALYRKRSLEFIGTDAFGQTIEYAMRDGVNEFDVERLSDQLPGHGHACDDVTNDYHCERCIQDSSDYYSHSEDDYDIDSESGQDWPQAEDECVIN</sequence>
<dbReference type="EMBL" id="BDQA01000538">
    <property type="protein sequence ID" value="GBH22017.1"/>
    <property type="molecule type" value="Genomic_RNA"/>
</dbReference>
<name>A0A2V0RAA0_9ZZZZ</name>
<proteinExistence type="predicted"/>
<accession>A0A2V0RAA0</accession>
<evidence type="ECO:0000313" key="1">
    <source>
        <dbReference type="EMBL" id="GBH22017.1"/>
    </source>
</evidence>
<protein>
    <submittedName>
        <fullName evidence="1">Uncharacterized protein</fullName>
    </submittedName>
</protein>